<protein>
    <submittedName>
        <fullName evidence="2">Uncharacterized protein</fullName>
    </submittedName>
</protein>
<reference evidence="2 3" key="1">
    <citation type="submission" date="2018-04" db="EMBL/GenBank/DDBJ databases">
        <title>Genomic Encyclopedia of Type Strains, Phase III (KMG-III): the genomes of soil and plant-associated and newly described type strains.</title>
        <authorList>
            <person name="Whitman W."/>
        </authorList>
    </citation>
    <scope>NUCLEOTIDE SEQUENCE [LARGE SCALE GENOMIC DNA]</scope>
    <source>
        <strain evidence="2 3">KA25</strain>
    </source>
</reference>
<sequence>MTTDPAILGGLLPAAGALALLLQGGRRSLRRRAERRDAKAETATSRSERSEVFLHWILLILGLGAIFGLGALI</sequence>
<dbReference type="EMBL" id="QAOT01000011">
    <property type="protein sequence ID" value="PTR17821.1"/>
    <property type="molecule type" value="Genomic_DNA"/>
</dbReference>
<evidence type="ECO:0000313" key="3">
    <source>
        <dbReference type="Proteomes" id="UP000244060"/>
    </source>
</evidence>
<dbReference type="RefSeq" id="WP_101339876.1">
    <property type="nucleotide sequence ID" value="NZ_CP090022.1"/>
</dbReference>
<keyword evidence="3" id="KW-1185">Reference proteome</keyword>
<gene>
    <name evidence="2" type="ORF">C8J28_111109</name>
</gene>
<feature type="transmembrane region" description="Helical" evidence="1">
    <location>
        <begin position="52"/>
        <end position="72"/>
    </location>
</feature>
<dbReference type="AlphaFoldDB" id="A0A2T5K5W8"/>
<proteinExistence type="predicted"/>
<keyword evidence="1" id="KW-1133">Transmembrane helix</keyword>
<feature type="transmembrane region" description="Helical" evidence="1">
    <location>
        <begin position="6"/>
        <end position="25"/>
    </location>
</feature>
<evidence type="ECO:0000256" key="1">
    <source>
        <dbReference type="SAM" id="Phobius"/>
    </source>
</evidence>
<comment type="caution">
    <text evidence="2">The sequence shown here is derived from an EMBL/GenBank/DDBJ whole genome shotgun (WGS) entry which is preliminary data.</text>
</comment>
<name>A0A2T5K5W8_9RHOB</name>
<keyword evidence="1" id="KW-0812">Transmembrane</keyword>
<organism evidence="2 3">
    <name type="scientific">Cereibacter azotoformans</name>
    <dbReference type="NCBI Taxonomy" id="43057"/>
    <lineage>
        <taxon>Bacteria</taxon>
        <taxon>Pseudomonadati</taxon>
        <taxon>Pseudomonadota</taxon>
        <taxon>Alphaproteobacteria</taxon>
        <taxon>Rhodobacterales</taxon>
        <taxon>Paracoccaceae</taxon>
        <taxon>Cereibacter</taxon>
    </lineage>
</organism>
<keyword evidence="1" id="KW-0472">Membrane</keyword>
<dbReference type="Proteomes" id="UP000244060">
    <property type="component" value="Unassembled WGS sequence"/>
</dbReference>
<accession>A0A2T5K5W8</accession>
<evidence type="ECO:0000313" key="2">
    <source>
        <dbReference type="EMBL" id="PTR17821.1"/>
    </source>
</evidence>